<comment type="caution">
    <text evidence="1">The sequence shown here is derived from an EMBL/GenBank/DDBJ whole genome shotgun (WGS) entry which is preliminary data.</text>
</comment>
<evidence type="ECO:0000313" key="1">
    <source>
        <dbReference type="EMBL" id="MBK7422196.1"/>
    </source>
</evidence>
<accession>A0A9D7FCC4</accession>
<gene>
    <name evidence="1" type="ORF">IPJ48_03350</name>
</gene>
<proteinExistence type="predicted"/>
<reference evidence="1" key="1">
    <citation type="submission" date="2020-10" db="EMBL/GenBank/DDBJ databases">
        <title>Connecting structure to function with the recovery of over 1000 high-quality activated sludge metagenome-assembled genomes encoding full-length rRNA genes using long-read sequencing.</title>
        <authorList>
            <person name="Singleton C.M."/>
            <person name="Petriglieri F."/>
            <person name="Kristensen J.M."/>
            <person name="Kirkegaard R.H."/>
            <person name="Michaelsen T.Y."/>
            <person name="Andersen M.H."/>
            <person name="Karst S.M."/>
            <person name="Dueholm M.S."/>
            <person name="Nielsen P.H."/>
            <person name="Albertsen M."/>
        </authorList>
    </citation>
    <scope>NUCLEOTIDE SEQUENCE</scope>
    <source>
        <strain evidence="1">EsbW_18-Q3-R4-48_MAXAC.044</strain>
    </source>
</reference>
<dbReference type="Proteomes" id="UP000886602">
    <property type="component" value="Unassembled WGS sequence"/>
</dbReference>
<sequence>MRLIHAVPLAVLLGACATPEPKPVPGDPLASASSPEPERIKSQPLKHLVGRTLKPIPDRALEVRAKCGFRNLSGGRGMLDLQVTKAEVKRFSAEVNIPKQGLCRFDMKNFQQTALLPNVVLTDVASGCVVRMWEQEKSVTVAFNACQSMCGGDAFSYLWPIVVDTRNGRCS</sequence>
<protein>
    <recommendedName>
        <fullName evidence="3">Lipoprotein</fullName>
    </recommendedName>
</protein>
<name>A0A9D7FCC4_9RHOO</name>
<dbReference type="EMBL" id="JADJNC010000004">
    <property type="protein sequence ID" value="MBK7422196.1"/>
    <property type="molecule type" value="Genomic_DNA"/>
</dbReference>
<organism evidence="1 2">
    <name type="scientific">Candidatus Propionivibrio dominans</name>
    <dbReference type="NCBI Taxonomy" id="2954373"/>
    <lineage>
        <taxon>Bacteria</taxon>
        <taxon>Pseudomonadati</taxon>
        <taxon>Pseudomonadota</taxon>
        <taxon>Betaproteobacteria</taxon>
        <taxon>Rhodocyclales</taxon>
        <taxon>Rhodocyclaceae</taxon>
        <taxon>Propionivibrio</taxon>
    </lineage>
</organism>
<dbReference type="AlphaFoldDB" id="A0A9D7FCC4"/>
<evidence type="ECO:0000313" key="2">
    <source>
        <dbReference type="Proteomes" id="UP000886602"/>
    </source>
</evidence>
<dbReference type="PROSITE" id="PS51257">
    <property type="entry name" value="PROKAR_LIPOPROTEIN"/>
    <property type="match status" value="1"/>
</dbReference>
<evidence type="ECO:0008006" key="3">
    <source>
        <dbReference type="Google" id="ProtNLM"/>
    </source>
</evidence>